<dbReference type="PRINTS" id="PR01434">
    <property type="entry name" value="NADHDHGNASE5"/>
</dbReference>
<keyword evidence="2 5" id="KW-0812">Transmembrane</keyword>
<evidence type="ECO:0000259" key="7">
    <source>
        <dbReference type="Pfam" id="PF00361"/>
    </source>
</evidence>
<dbReference type="InterPro" id="IPR018393">
    <property type="entry name" value="NADHpl_OxRdtase_5_subgr"/>
</dbReference>
<proteinExistence type="predicted"/>
<organism evidence="9 10">
    <name type="scientific">Dissulfuribacter thermophilus</name>
    <dbReference type="NCBI Taxonomy" id="1156395"/>
    <lineage>
        <taxon>Bacteria</taxon>
        <taxon>Pseudomonadati</taxon>
        <taxon>Thermodesulfobacteriota</taxon>
        <taxon>Dissulfuribacteria</taxon>
        <taxon>Dissulfuribacterales</taxon>
        <taxon>Dissulfuribacteraceae</taxon>
        <taxon>Dissulfuribacter</taxon>
    </lineage>
</organism>
<dbReference type="OrthoDB" id="9781596at2"/>
<dbReference type="GO" id="GO:0012505">
    <property type="term" value="C:endomembrane system"/>
    <property type="evidence" value="ECO:0007669"/>
    <property type="project" value="UniProtKB-SubCell"/>
</dbReference>
<feature type="transmembrane region" description="Helical" evidence="6">
    <location>
        <begin position="425"/>
        <end position="446"/>
    </location>
</feature>
<keyword evidence="10" id="KW-1185">Reference proteome</keyword>
<keyword evidence="4 6" id="KW-0472">Membrane</keyword>
<feature type="transmembrane region" description="Helical" evidence="6">
    <location>
        <begin position="467"/>
        <end position="489"/>
    </location>
</feature>
<dbReference type="STRING" id="1156395.DBT_1929"/>
<dbReference type="GO" id="GO:0003954">
    <property type="term" value="F:NADH dehydrogenase activity"/>
    <property type="evidence" value="ECO:0007669"/>
    <property type="project" value="TreeGrafter"/>
</dbReference>
<feature type="transmembrane region" description="Helical" evidence="6">
    <location>
        <begin position="533"/>
        <end position="554"/>
    </location>
</feature>
<dbReference type="GO" id="GO:0015990">
    <property type="term" value="P:electron transport coupled proton transport"/>
    <property type="evidence" value="ECO:0007669"/>
    <property type="project" value="TreeGrafter"/>
</dbReference>
<feature type="transmembrane region" description="Helical" evidence="6">
    <location>
        <begin position="315"/>
        <end position="337"/>
    </location>
</feature>
<feature type="transmembrane region" description="Helical" evidence="6">
    <location>
        <begin position="87"/>
        <end position="107"/>
    </location>
</feature>
<feature type="transmembrane region" description="Helical" evidence="6">
    <location>
        <begin position="287"/>
        <end position="308"/>
    </location>
</feature>
<dbReference type="GO" id="GO:0008137">
    <property type="term" value="F:NADH dehydrogenase (ubiquinone) activity"/>
    <property type="evidence" value="ECO:0007669"/>
    <property type="project" value="InterPro"/>
</dbReference>
<feature type="transmembrane region" description="Helical" evidence="6">
    <location>
        <begin position="382"/>
        <end position="405"/>
    </location>
</feature>
<dbReference type="AlphaFoldDB" id="A0A1B9F465"/>
<dbReference type="GO" id="GO:0016020">
    <property type="term" value="C:membrane"/>
    <property type="evidence" value="ECO:0007669"/>
    <property type="project" value="UniProtKB-SubCell"/>
</dbReference>
<dbReference type="PRINTS" id="PR01435">
    <property type="entry name" value="NPOXDRDTASE5"/>
</dbReference>
<evidence type="ECO:0000313" key="10">
    <source>
        <dbReference type="Proteomes" id="UP000093080"/>
    </source>
</evidence>
<dbReference type="EMBL" id="MAGO01000010">
    <property type="protein sequence ID" value="OCC14614.1"/>
    <property type="molecule type" value="Genomic_DNA"/>
</dbReference>
<dbReference type="Pfam" id="PF00361">
    <property type="entry name" value="Proton_antipo_M"/>
    <property type="match status" value="1"/>
</dbReference>
<dbReference type="RefSeq" id="WP_067619512.1">
    <property type="nucleotide sequence ID" value="NZ_MAGO01000010.1"/>
</dbReference>
<feature type="transmembrane region" description="Helical" evidence="6">
    <location>
        <begin position="343"/>
        <end position="361"/>
    </location>
</feature>
<evidence type="ECO:0000256" key="4">
    <source>
        <dbReference type="ARBA" id="ARBA00023136"/>
    </source>
</evidence>
<feature type="transmembrane region" description="Helical" evidence="6">
    <location>
        <begin position="257"/>
        <end position="275"/>
    </location>
</feature>
<evidence type="ECO:0000256" key="1">
    <source>
        <dbReference type="ARBA" id="ARBA00004127"/>
    </source>
</evidence>
<feature type="transmembrane region" description="Helical" evidence="6">
    <location>
        <begin position="143"/>
        <end position="161"/>
    </location>
</feature>
<sequence>MEHYIFLIPLFPFLGFVLNGLLGKRLGKNFVSCVGCASIGFAFITAATVFWDLLGRHPEERTLVNVLWSWMAVGGFKVDLAFMVDQLSGLMIMIVTGVGFLIHIYSIGYMHEDESYWRYFAYLNMFVFFMSLLVLGANYLVMFVGWEGVGLASYLLIGFWYEGNENADAGKKAFIVNRIGDFGFVLGMFLIFMLFGSLSYLDVFPKAFEMYEEGHLALNSPLLVAACLLLFLGATGKSAQIPLYVWLPDAMAGPTPVSALIHAATMVTAGVYMVARSNILYTLAPTATLVVALVAATTALFAATIGILQNDIKKVLAYSTVSQLGYMFIGVGVTAYWAGVFHLMTHAFFKACLFLCSGSVIHAMGGDQDMRHMGGLAKKMPITYITMLVATIAIAGIPPFAGFFSKDEILWKAFNYPYFPTMGKIIWFMGTLGAAITAFYMFRLIFMTFHGEFRGTEEQKHHLHESPYVMTIPLMILAVLSFTGGWLGISPLIGHALGGVPNVLEHFLEPVFEHSAEVLEKIPGPEYGHGVEIALMTTSVVVALIGICFAYNIYIRKYPELPAKLKERYAMYHDLIYNKYYIDEIYFTVFVYPLYYLAIFLWKIIDVLIIDGIGVNGPAWLTQRGSYIFSRVHNGHLQTYGAFMLLGLVGILWYFLMP</sequence>
<dbReference type="Pfam" id="PF00662">
    <property type="entry name" value="Proton_antipo_N"/>
    <property type="match status" value="1"/>
</dbReference>
<evidence type="ECO:0000259" key="8">
    <source>
        <dbReference type="Pfam" id="PF00662"/>
    </source>
</evidence>
<feature type="transmembrane region" description="Helical" evidence="6">
    <location>
        <begin position="30"/>
        <end position="51"/>
    </location>
</feature>
<dbReference type="InterPro" id="IPR001516">
    <property type="entry name" value="Proton_antipo_N"/>
</dbReference>
<evidence type="ECO:0000256" key="6">
    <source>
        <dbReference type="SAM" id="Phobius"/>
    </source>
</evidence>
<dbReference type="PATRIC" id="fig|1156395.6.peg.1943"/>
<name>A0A1B9F465_9BACT</name>
<dbReference type="NCBIfam" id="TIGR01974">
    <property type="entry name" value="NDH_I_L"/>
    <property type="match status" value="1"/>
</dbReference>
<comment type="caution">
    <text evidence="9">The sequence shown here is derived from an EMBL/GenBank/DDBJ whole genome shotgun (WGS) entry which is preliminary data.</text>
</comment>
<feature type="transmembrane region" description="Helical" evidence="6">
    <location>
        <begin position="221"/>
        <end position="245"/>
    </location>
</feature>
<feature type="transmembrane region" description="Helical" evidence="6">
    <location>
        <begin position="637"/>
        <end position="656"/>
    </location>
</feature>
<protein>
    <submittedName>
        <fullName evidence="9">NADH-ubiquinone oxidoreductase chain L</fullName>
    </submittedName>
</protein>
<feature type="domain" description="NADH-Ubiquinone oxidoreductase (complex I) chain 5 N-terminal" evidence="8">
    <location>
        <begin position="70"/>
        <end position="120"/>
    </location>
</feature>
<feature type="transmembrane region" description="Helical" evidence="6">
    <location>
        <begin position="182"/>
        <end position="201"/>
    </location>
</feature>
<dbReference type="PANTHER" id="PTHR42829:SF2">
    <property type="entry name" value="NADH-UBIQUINONE OXIDOREDUCTASE CHAIN 5"/>
    <property type="match status" value="1"/>
</dbReference>
<accession>A0A1B9F465</accession>
<feature type="domain" description="NADH:quinone oxidoreductase/Mrp antiporter transmembrane" evidence="7">
    <location>
        <begin position="138"/>
        <end position="416"/>
    </location>
</feature>
<gene>
    <name evidence="9" type="ORF">DBT_1929</name>
</gene>
<feature type="transmembrane region" description="Helical" evidence="6">
    <location>
        <begin position="585"/>
        <end position="605"/>
    </location>
</feature>
<evidence type="ECO:0000313" key="9">
    <source>
        <dbReference type="EMBL" id="OCC14614.1"/>
    </source>
</evidence>
<dbReference type="Proteomes" id="UP000093080">
    <property type="component" value="Unassembled WGS sequence"/>
</dbReference>
<dbReference type="InterPro" id="IPR001750">
    <property type="entry name" value="ND/Mrp_TM"/>
</dbReference>
<dbReference type="NCBIfam" id="NF005141">
    <property type="entry name" value="PRK06590.1"/>
    <property type="match status" value="1"/>
</dbReference>
<reference evidence="9 10" key="1">
    <citation type="submission" date="2016-06" db="EMBL/GenBank/DDBJ databases">
        <title>Respiratory ammonification of nitrate coupled to the oxidation of elemental sulfur in deep-sea autotrophic thermophilic bacteria.</title>
        <authorList>
            <person name="Slobodkina G.B."/>
            <person name="Mardanov A.V."/>
            <person name="Ravin N.V."/>
            <person name="Frolova A.A."/>
            <person name="Viryasiv M.B."/>
            <person name="Chernyh N.A."/>
            <person name="Bonch-Osmolovskaya E.A."/>
            <person name="Slobodkin A.I."/>
        </authorList>
    </citation>
    <scope>NUCLEOTIDE SEQUENCE [LARGE SCALE GENOMIC DNA]</scope>
    <source>
        <strain evidence="9 10">S69</strain>
    </source>
</reference>
<feature type="transmembrane region" description="Helical" evidence="6">
    <location>
        <begin position="119"/>
        <end position="137"/>
    </location>
</feature>
<keyword evidence="9" id="KW-0830">Ubiquinone</keyword>
<evidence type="ECO:0000256" key="3">
    <source>
        <dbReference type="ARBA" id="ARBA00022989"/>
    </source>
</evidence>
<dbReference type="PANTHER" id="PTHR42829">
    <property type="entry name" value="NADH-UBIQUINONE OXIDOREDUCTASE CHAIN 5"/>
    <property type="match status" value="1"/>
</dbReference>
<dbReference type="GO" id="GO:0042773">
    <property type="term" value="P:ATP synthesis coupled electron transport"/>
    <property type="evidence" value="ECO:0007669"/>
    <property type="project" value="InterPro"/>
</dbReference>
<evidence type="ECO:0000256" key="2">
    <source>
        <dbReference type="ARBA" id="ARBA00022692"/>
    </source>
</evidence>
<keyword evidence="3 6" id="KW-1133">Transmembrane helix</keyword>
<evidence type="ECO:0000256" key="5">
    <source>
        <dbReference type="RuleBase" id="RU000320"/>
    </source>
</evidence>
<feature type="transmembrane region" description="Helical" evidence="6">
    <location>
        <begin position="6"/>
        <end position="23"/>
    </location>
</feature>
<dbReference type="Gene3D" id="1.20.5.2700">
    <property type="match status" value="1"/>
</dbReference>
<comment type="subcellular location">
    <subcellularLocation>
        <location evidence="1">Endomembrane system</location>
        <topology evidence="1">Multi-pass membrane protein</topology>
    </subcellularLocation>
    <subcellularLocation>
        <location evidence="5">Membrane</location>
        <topology evidence="5">Multi-pass membrane protein</topology>
    </subcellularLocation>
</comment>
<dbReference type="InterPro" id="IPR003945">
    <property type="entry name" value="NU5C-like"/>
</dbReference>